<proteinExistence type="predicted"/>
<organism evidence="3">
    <name type="scientific">Vannella robusta</name>
    <dbReference type="NCBI Taxonomy" id="1487602"/>
    <lineage>
        <taxon>Eukaryota</taxon>
        <taxon>Amoebozoa</taxon>
        <taxon>Discosea</taxon>
        <taxon>Flabellinia</taxon>
        <taxon>Vannellidae</taxon>
        <taxon>Vannella</taxon>
    </lineage>
</organism>
<feature type="transmembrane region" description="Helical" evidence="1">
    <location>
        <begin position="147"/>
        <end position="170"/>
    </location>
</feature>
<feature type="chain" id="PRO_5031309518" evidence="2">
    <location>
        <begin position="18"/>
        <end position="171"/>
    </location>
</feature>
<dbReference type="AlphaFoldDB" id="A0A7S4M8J4"/>
<gene>
    <name evidence="3" type="ORF">VSP0166_LOCUS4083</name>
</gene>
<dbReference type="EMBL" id="HBKP01005717">
    <property type="protein sequence ID" value="CAE2208029.1"/>
    <property type="molecule type" value="Transcribed_RNA"/>
</dbReference>
<keyword evidence="1" id="KW-1133">Transmembrane helix</keyword>
<keyword evidence="1" id="KW-0472">Membrane</keyword>
<keyword evidence="1" id="KW-0812">Transmembrane</keyword>
<evidence type="ECO:0000256" key="1">
    <source>
        <dbReference type="SAM" id="Phobius"/>
    </source>
</evidence>
<protein>
    <submittedName>
        <fullName evidence="3">Uncharacterized protein</fullName>
    </submittedName>
</protein>
<dbReference type="PROSITE" id="PS51257">
    <property type="entry name" value="PROKAR_LIPOPROTEIN"/>
    <property type="match status" value="1"/>
</dbReference>
<name>A0A7S4M8J4_9EUKA</name>
<accession>A0A7S4M8J4</accession>
<evidence type="ECO:0000256" key="2">
    <source>
        <dbReference type="SAM" id="SignalP"/>
    </source>
</evidence>
<evidence type="ECO:0000313" key="3">
    <source>
        <dbReference type="EMBL" id="CAE2208029.1"/>
    </source>
</evidence>
<reference evidence="3" key="1">
    <citation type="submission" date="2021-01" db="EMBL/GenBank/DDBJ databases">
        <authorList>
            <person name="Corre E."/>
            <person name="Pelletier E."/>
            <person name="Niang G."/>
            <person name="Scheremetjew M."/>
            <person name="Finn R."/>
            <person name="Kale V."/>
            <person name="Holt S."/>
            <person name="Cochrane G."/>
            <person name="Meng A."/>
            <person name="Brown T."/>
            <person name="Cohen L."/>
        </authorList>
    </citation>
    <scope>NUCLEOTIDE SEQUENCE</scope>
    <source>
        <strain evidence="3">DIVA3 518/3/11/1/6</strain>
    </source>
</reference>
<feature type="signal peptide" evidence="2">
    <location>
        <begin position="1"/>
        <end position="17"/>
    </location>
</feature>
<keyword evidence="2" id="KW-0732">Signal</keyword>
<sequence>MKVQAVLLLALLGLVSCQLALVNPEGRGFSFHDARHGPCGQSPSEPGNRIAWEQNSVREIEVQILGAAGGGVIVDRYSCVRNGDDENPIEPILPIEGALKVKVPDFDDQIYRLYVRTPSFRCTGDVTMQLVYSAENGQEFFQCQDIVLTYSGASALSMSIFAVIALALMIL</sequence>